<dbReference type="AlphaFoldDB" id="A0AAD7NV05"/>
<keyword evidence="2" id="KW-1185">Reference proteome</keyword>
<gene>
    <name evidence="1" type="ORF">B0H16DRAFT_1879580</name>
</gene>
<accession>A0AAD7NV05</accession>
<comment type="caution">
    <text evidence="1">The sequence shown here is derived from an EMBL/GenBank/DDBJ whole genome shotgun (WGS) entry which is preliminary data.</text>
</comment>
<dbReference type="EMBL" id="JARKIB010000009">
    <property type="protein sequence ID" value="KAJ7776174.1"/>
    <property type="molecule type" value="Genomic_DNA"/>
</dbReference>
<sequence>MNDEEAVVDRVSDSAESSEAELRDLPGPLLPNLHHLFNASFNTLRLSVSQVVERRHPLDALPPSRAFGGSSLISSGVRAKSSPPLLGGGVDCGDCSFPAGNADSRRAVAWAASYPFQPAFTTQPVFPLPSSMLFRAPV</sequence>
<protein>
    <submittedName>
        <fullName evidence="1">Uncharacterized protein</fullName>
    </submittedName>
</protein>
<dbReference type="Proteomes" id="UP001215598">
    <property type="component" value="Unassembled WGS sequence"/>
</dbReference>
<proteinExistence type="predicted"/>
<organism evidence="1 2">
    <name type="scientific">Mycena metata</name>
    <dbReference type="NCBI Taxonomy" id="1033252"/>
    <lineage>
        <taxon>Eukaryota</taxon>
        <taxon>Fungi</taxon>
        <taxon>Dikarya</taxon>
        <taxon>Basidiomycota</taxon>
        <taxon>Agaricomycotina</taxon>
        <taxon>Agaricomycetes</taxon>
        <taxon>Agaricomycetidae</taxon>
        <taxon>Agaricales</taxon>
        <taxon>Marasmiineae</taxon>
        <taxon>Mycenaceae</taxon>
        <taxon>Mycena</taxon>
    </lineage>
</organism>
<evidence type="ECO:0000313" key="2">
    <source>
        <dbReference type="Proteomes" id="UP001215598"/>
    </source>
</evidence>
<name>A0AAD7NV05_9AGAR</name>
<reference evidence="1" key="1">
    <citation type="submission" date="2023-03" db="EMBL/GenBank/DDBJ databases">
        <title>Massive genome expansion in bonnet fungi (Mycena s.s.) driven by repeated elements and novel gene families across ecological guilds.</title>
        <authorList>
            <consortium name="Lawrence Berkeley National Laboratory"/>
            <person name="Harder C.B."/>
            <person name="Miyauchi S."/>
            <person name="Viragh M."/>
            <person name="Kuo A."/>
            <person name="Thoen E."/>
            <person name="Andreopoulos B."/>
            <person name="Lu D."/>
            <person name="Skrede I."/>
            <person name="Drula E."/>
            <person name="Henrissat B."/>
            <person name="Morin E."/>
            <person name="Kohler A."/>
            <person name="Barry K."/>
            <person name="LaButti K."/>
            <person name="Morin E."/>
            <person name="Salamov A."/>
            <person name="Lipzen A."/>
            <person name="Mereny Z."/>
            <person name="Hegedus B."/>
            <person name="Baldrian P."/>
            <person name="Stursova M."/>
            <person name="Weitz H."/>
            <person name="Taylor A."/>
            <person name="Grigoriev I.V."/>
            <person name="Nagy L.G."/>
            <person name="Martin F."/>
            <person name="Kauserud H."/>
        </authorList>
    </citation>
    <scope>NUCLEOTIDE SEQUENCE</scope>
    <source>
        <strain evidence="1">CBHHK182m</strain>
    </source>
</reference>
<evidence type="ECO:0000313" key="1">
    <source>
        <dbReference type="EMBL" id="KAJ7776174.1"/>
    </source>
</evidence>